<gene>
    <name evidence="1" type="ORF">B7C51_11990</name>
</gene>
<dbReference type="AlphaFoldDB" id="A0A1U9YNH3"/>
<protein>
    <submittedName>
        <fullName evidence="1">Uncharacterized protein</fullName>
    </submittedName>
</protein>
<evidence type="ECO:0000313" key="2">
    <source>
        <dbReference type="Proteomes" id="UP000192727"/>
    </source>
</evidence>
<dbReference type="Proteomes" id="UP000192727">
    <property type="component" value="Chromosome"/>
</dbReference>
<accession>A0A1U9YNH3</accession>
<sequence length="170" mass="19626">MEIFSMGEKHMEFNTTDLLLIAIAALFFIFILIVLILWAKLNNMKKNYQKLINGTSGMNLEEMLILVQENLNYQEEQRKEVVQKLAVITEKMKSMKTQVEVMRYNAFAENGSNQSFTIAILDDYLNGLVLTGLHSREQAYVYAKPVEKGESTYPLSPEEKQVIHQIVQKM</sequence>
<reference evidence="1 2" key="1">
    <citation type="submission" date="2017-03" db="EMBL/GenBank/DDBJ databases">
        <title>Paenibacillus larvae genome sequencing.</title>
        <authorList>
            <person name="Dingman D.W."/>
        </authorList>
    </citation>
    <scope>NUCLEOTIDE SEQUENCE [LARGE SCALE GENOMIC DNA]</scope>
    <source>
        <strain evidence="1 2">SAG 10367</strain>
    </source>
</reference>
<dbReference type="EMBL" id="CP020557">
    <property type="protein sequence ID" value="ARF68375.1"/>
    <property type="molecule type" value="Genomic_DNA"/>
</dbReference>
<dbReference type="Pfam" id="PF14584">
    <property type="entry name" value="DUF4446"/>
    <property type="match status" value="1"/>
</dbReference>
<proteinExistence type="predicted"/>
<dbReference type="InterPro" id="IPR027981">
    <property type="entry name" value="DUF4446"/>
</dbReference>
<organism evidence="1 2">
    <name type="scientific">Paenibacillus larvae subsp. pulvifaciens</name>
    <dbReference type="NCBI Taxonomy" id="1477"/>
    <lineage>
        <taxon>Bacteria</taxon>
        <taxon>Bacillati</taxon>
        <taxon>Bacillota</taxon>
        <taxon>Bacilli</taxon>
        <taxon>Bacillales</taxon>
        <taxon>Paenibacillaceae</taxon>
        <taxon>Paenibacillus</taxon>
    </lineage>
</organism>
<name>A0A1U9YNH3_9BACL</name>
<evidence type="ECO:0000313" key="1">
    <source>
        <dbReference type="EMBL" id="ARF68375.1"/>
    </source>
</evidence>